<dbReference type="AlphaFoldDB" id="A0A317UUE6"/>
<dbReference type="VEuPathDB" id="FungiDB:BO83DRAFT_382137"/>
<reference evidence="1" key="1">
    <citation type="submission" date="2016-12" db="EMBL/GenBank/DDBJ databases">
        <title>The genomes of Aspergillus section Nigri reveals drivers in fungal speciation.</title>
        <authorList>
            <consortium name="DOE Joint Genome Institute"/>
            <person name="Vesth T.C."/>
            <person name="Nybo J."/>
            <person name="Theobald S."/>
            <person name="Brandl J."/>
            <person name="Frisvad J.C."/>
            <person name="Nielsen K.F."/>
            <person name="Lyhne E.K."/>
            <person name="Kogle M.E."/>
            <person name="Kuo A."/>
            <person name="Riley R."/>
            <person name="Clum A."/>
            <person name="Nolan M."/>
            <person name="Lipzen A."/>
            <person name="Salamov A."/>
            <person name="Henrissat B."/>
            <person name="Wiebenga A."/>
            <person name="De vries R.P."/>
            <person name="Grigoriev I.V."/>
            <person name="Mortensen U.H."/>
            <person name="Andersen M.R."/>
            <person name="Baker S.E."/>
        </authorList>
    </citation>
    <scope>NUCLEOTIDE SEQUENCE</scope>
    <source>
        <strain evidence="1">CBS 122712</strain>
    </source>
</reference>
<dbReference type="EMBL" id="MSFU01000032">
    <property type="protein sequence ID" value="PWY64167.1"/>
    <property type="molecule type" value="Genomic_DNA"/>
</dbReference>
<protein>
    <submittedName>
        <fullName evidence="1">Uncharacterized protein</fullName>
    </submittedName>
</protein>
<organism evidence="1 2">
    <name type="scientific">Aspergillus eucalypticola (strain CBS 122712 / IBT 29274)</name>
    <dbReference type="NCBI Taxonomy" id="1448314"/>
    <lineage>
        <taxon>Eukaryota</taxon>
        <taxon>Fungi</taxon>
        <taxon>Dikarya</taxon>
        <taxon>Ascomycota</taxon>
        <taxon>Pezizomycotina</taxon>
        <taxon>Eurotiomycetes</taxon>
        <taxon>Eurotiomycetidae</taxon>
        <taxon>Eurotiales</taxon>
        <taxon>Aspergillaceae</taxon>
        <taxon>Aspergillus</taxon>
        <taxon>Aspergillus subgen. Circumdati</taxon>
    </lineage>
</organism>
<evidence type="ECO:0000313" key="2">
    <source>
        <dbReference type="Proteomes" id="UP000246171"/>
    </source>
</evidence>
<name>A0A317UUE6_ASPEC</name>
<keyword evidence="2" id="KW-1185">Reference proteome</keyword>
<comment type="caution">
    <text evidence="1">The sequence shown here is derived from an EMBL/GenBank/DDBJ whole genome shotgun (WGS) entry which is preliminary data.</text>
</comment>
<evidence type="ECO:0000313" key="1">
    <source>
        <dbReference type="EMBL" id="PWY64167.1"/>
    </source>
</evidence>
<dbReference type="Proteomes" id="UP000246171">
    <property type="component" value="Unassembled WGS sequence"/>
</dbReference>
<gene>
    <name evidence="1" type="ORF">BO83DRAFT_382137</name>
</gene>
<proteinExistence type="predicted"/>
<sequence>MKELKLGGRNQALRFPTVHRTASTPRFAEPVIGAQPALGLCFLITYVGGHSVAKIL</sequence>
<accession>A0A317UUE6</accession>
<dbReference type="RefSeq" id="XP_025383708.1">
    <property type="nucleotide sequence ID" value="XM_025532165.1"/>
</dbReference>
<dbReference type="GeneID" id="37054127"/>